<protein>
    <submittedName>
        <fullName evidence="3">SIS domain-containing protein</fullName>
    </submittedName>
</protein>
<evidence type="ECO:0000259" key="2">
    <source>
        <dbReference type="PROSITE" id="PS51464"/>
    </source>
</evidence>
<dbReference type="PANTHER" id="PTHR10937:SF4">
    <property type="entry name" value="GLUCOSAMINE-6-PHOSPHATE DEAMINASE"/>
    <property type="match status" value="1"/>
</dbReference>
<organism evidence="3 4">
    <name type="scientific">Paenibacillus filicis</name>
    <dbReference type="NCBI Taxonomy" id="669464"/>
    <lineage>
        <taxon>Bacteria</taxon>
        <taxon>Bacillati</taxon>
        <taxon>Bacillota</taxon>
        <taxon>Bacilli</taxon>
        <taxon>Bacillales</taxon>
        <taxon>Paenibacillaceae</taxon>
        <taxon>Paenibacillus</taxon>
    </lineage>
</organism>
<dbReference type="InterPro" id="IPR035466">
    <property type="entry name" value="GlmS/AgaS_SIS"/>
</dbReference>
<accession>A0ABU9DMP6</accession>
<feature type="domain" description="SIS" evidence="2">
    <location>
        <begin position="32"/>
        <end position="177"/>
    </location>
</feature>
<proteinExistence type="predicted"/>
<sequence>MNAFGQYTYPEISAQAEALAEAWAQLERQSDWVKDYLSENGADEVIFIGSGSSYYQALSMASTYRAWLGRSASAVPSSELLLFPQQTLLPGRRYLVMGVSRSGESTEVIWALEAVRDMPSVRVASITCYEDSTMAQLAPALISPKGKERSTVMTKSFSSMTFLMQAAIAQASGRADLMNQMAEVMRLDVQVVQAADAFAGSFVDSHVLNQYIYLGMGTYNGIALECCLKIKEMSYVWTEAYGTLEFRHGPKSIVQQGSLVVLLLSEQARSYELKVAREMQEYGATILIVTARGGADTEFADAVFELGGTELTDEARAVLYLPVLHYLGYYTALRNNVDPDSPRNLTQVVTI</sequence>
<comment type="caution">
    <text evidence="3">The sequence shown here is derived from an EMBL/GenBank/DDBJ whole genome shotgun (WGS) entry which is preliminary data.</text>
</comment>
<dbReference type="RefSeq" id="WP_341416444.1">
    <property type="nucleotide sequence ID" value="NZ_JBBPCC010000009.1"/>
</dbReference>
<evidence type="ECO:0000313" key="4">
    <source>
        <dbReference type="Proteomes" id="UP001469365"/>
    </source>
</evidence>
<dbReference type="InterPro" id="IPR035490">
    <property type="entry name" value="GlmS/FrlB_SIS"/>
</dbReference>
<reference evidence="3 4" key="1">
    <citation type="submission" date="2024-04" db="EMBL/GenBank/DDBJ databases">
        <title>draft genome sequnece of Paenibacillus filicis.</title>
        <authorList>
            <person name="Kim D.-U."/>
        </authorList>
    </citation>
    <scope>NUCLEOTIDE SEQUENCE [LARGE SCALE GENOMIC DNA]</scope>
    <source>
        <strain evidence="3 4">KACC14197</strain>
    </source>
</reference>
<name>A0ABU9DMP6_9BACL</name>
<dbReference type="Gene3D" id="3.40.50.10490">
    <property type="entry name" value="Glucose-6-phosphate isomerase like protein, domain 1"/>
    <property type="match status" value="2"/>
</dbReference>
<evidence type="ECO:0000256" key="1">
    <source>
        <dbReference type="ARBA" id="ARBA00022737"/>
    </source>
</evidence>
<keyword evidence="1" id="KW-0677">Repeat</keyword>
<dbReference type="CDD" id="cd05008">
    <property type="entry name" value="SIS_GlmS_GlmD_1"/>
    <property type="match status" value="1"/>
</dbReference>
<dbReference type="Pfam" id="PF01380">
    <property type="entry name" value="SIS"/>
    <property type="match status" value="2"/>
</dbReference>
<evidence type="ECO:0000313" key="3">
    <source>
        <dbReference type="EMBL" id="MEK8129345.1"/>
    </source>
</evidence>
<dbReference type="InterPro" id="IPR001347">
    <property type="entry name" value="SIS_dom"/>
</dbReference>
<dbReference type="PROSITE" id="PS51464">
    <property type="entry name" value="SIS"/>
    <property type="match status" value="2"/>
</dbReference>
<gene>
    <name evidence="3" type="ORF">WMW72_15675</name>
</gene>
<dbReference type="PANTHER" id="PTHR10937">
    <property type="entry name" value="GLUCOSAMINE--FRUCTOSE-6-PHOSPHATE AMINOTRANSFERASE, ISOMERIZING"/>
    <property type="match status" value="1"/>
</dbReference>
<keyword evidence="4" id="KW-1185">Reference proteome</keyword>
<dbReference type="Proteomes" id="UP001469365">
    <property type="component" value="Unassembled WGS sequence"/>
</dbReference>
<dbReference type="SUPFAM" id="SSF53697">
    <property type="entry name" value="SIS domain"/>
    <property type="match status" value="1"/>
</dbReference>
<dbReference type="CDD" id="cd05009">
    <property type="entry name" value="SIS_GlmS_GlmD_2"/>
    <property type="match status" value="1"/>
</dbReference>
<feature type="domain" description="SIS" evidence="2">
    <location>
        <begin position="198"/>
        <end position="342"/>
    </location>
</feature>
<dbReference type="InterPro" id="IPR046348">
    <property type="entry name" value="SIS_dom_sf"/>
</dbReference>
<dbReference type="EMBL" id="JBBPCC010000009">
    <property type="protein sequence ID" value="MEK8129345.1"/>
    <property type="molecule type" value="Genomic_DNA"/>
</dbReference>